<name>A0AA96WH61_9CYAN</name>
<protein>
    <submittedName>
        <fullName evidence="1">Uncharacterized protein</fullName>
    </submittedName>
</protein>
<organism evidence="1">
    <name type="scientific">Leptolyngbya sp. NK1-12</name>
    <dbReference type="NCBI Taxonomy" id="2547451"/>
    <lineage>
        <taxon>Bacteria</taxon>
        <taxon>Bacillati</taxon>
        <taxon>Cyanobacteriota</taxon>
        <taxon>Cyanophyceae</taxon>
        <taxon>Leptolyngbyales</taxon>
        <taxon>Leptolyngbyaceae</taxon>
        <taxon>Leptolyngbya group</taxon>
        <taxon>Leptolyngbya</taxon>
    </lineage>
</organism>
<gene>
    <name evidence="1" type="ORF">HJG54_21265</name>
</gene>
<sequence>MQTSFLLISLSAATILSWVILQSWLAKAAYTTVHPTGIPWLETQADCEKSGRVWQENNCWDSEHDPTF</sequence>
<reference evidence="1" key="1">
    <citation type="submission" date="2020-05" db="EMBL/GenBank/DDBJ databases">
        <authorList>
            <person name="Zhu T."/>
            <person name="Keshari N."/>
            <person name="Lu X."/>
        </authorList>
    </citation>
    <scope>NUCLEOTIDE SEQUENCE</scope>
    <source>
        <strain evidence="1">NK1-12</strain>
    </source>
</reference>
<dbReference type="EMBL" id="CP053586">
    <property type="protein sequence ID" value="WNZ25129.1"/>
    <property type="molecule type" value="Genomic_DNA"/>
</dbReference>
<dbReference type="AlphaFoldDB" id="A0AA96WH61"/>
<dbReference type="RefSeq" id="WP_316431258.1">
    <property type="nucleotide sequence ID" value="NZ_CP053586.1"/>
</dbReference>
<proteinExistence type="predicted"/>
<evidence type="ECO:0000313" key="1">
    <source>
        <dbReference type="EMBL" id="WNZ25129.1"/>
    </source>
</evidence>
<accession>A0AA96WH61</accession>